<feature type="domain" description="VOC" evidence="2">
    <location>
        <begin position="6"/>
        <end position="132"/>
    </location>
</feature>
<accession>A0A7C4V783</accession>
<dbReference type="InterPro" id="IPR004360">
    <property type="entry name" value="Glyas_Fos-R_dOase_dom"/>
</dbReference>
<dbReference type="AlphaFoldDB" id="A0A7C4V783"/>
<dbReference type="Proteomes" id="UP000885759">
    <property type="component" value="Unassembled WGS sequence"/>
</dbReference>
<dbReference type="PROSITE" id="PS51819">
    <property type="entry name" value="VOC"/>
    <property type="match status" value="1"/>
</dbReference>
<keyword evidence="1" id="KW-0479">Metal-binding</keyword>
<reference evidence="3" key="1">
    <citation type="journal article" date="2020" name="mSystems">
        <title>Genome- and Community-Level Interaction Insights into Carbon Utilization and Element Cycling Functions of Hydrothermarchaeota in Hydrothermal Sediment.</title>
        <authorList>
            <person name="Zhou Z."/>
            <person name="Liu Y."/>
            <person name="Xu W."/>
            <person name="Pan J."/>
            <person name="Luo Z.H."/>
            <person name="Li M."/>
        </authorList>
    </citation>
    <scope>NUCLEOTIDE SEQUENCE [LARGE SCALE GENOMIC DNA]</scope>
    <source>
        <strain evidence="3">HyVt-570</strain>
    </source>
</reference>
<dbReference type="GO" id="GO:0046872">
    <property type="term" value="F:metal ion binding"/>
    <property type="evidence" value="ECO:0007669"/>
    <property type="project" value="UniProtKB-KW"/>
</dbReference>
<name>A0A7C4V783_9DEIN</name>
<dbReference type="PANTHER" id="PTHR36113">
    <property type="entry name" value="LYASE, PUTATIVE-RELATED-RELATED"/>
    <property type="match status" value="1"/>
</dbReference>
<organism evidence="3">
    <name type="scientific">Oceanithermus profundus</name>
    <dbReference type="NCBI Taxonomy" id="187137"/>
    <lineage>
        <taxon>Bacteria</taxon>
        <taxon>Thermotogati</taxon>
        <taxon>Deinococcota</taxon>
        <taxon>Deinococci</taxon>
        <taxon>Thermales</taxon>
        <taxon>Thermaceae</taxon>
        <taxon>Oceanithermus</taxon>
    </lineage>
</organism>
<comment type="caution">
    <text evidence="3">The sequence shown here is derived from an EMBL/GenBank/DDBJ whole genome shotgun (WGS) entry which is preliminary data.</text>
</comment>
<evidence type="ECO:0000313" key="3">
    <source>
        <dbReference type="EMBL" id="HGY10605.1"/>
    </source>
</evidence>
<sequence length="132" mass="15253">MTRTGRIHHVELYVGSLKASRAFWEPFLEQLGYRRYQTWEGGVSFYLDPSYLVLVEVEPAHRAAGYHRKRIGLNHIAFHANSRAQVDDLTDWVVANGYTLLYPERHPYAAGPNYYALFCEDPDRIKVEVVAP</sequence>
<evidence type="ECO:0000256" key="1">
    <source>
        <dbReference type="ARBA" id="ARBA00022723"/>
    </source>
</evidence>
<evidence type="ECO:0000259" key="2">
    <source>
        <dbReference type="PROSITE" id="PS51819"/>
    </source>
</evidence>
<dbReference type="SUPFAM" id="SSF54593">
    <property type="entry name" value="Glyoxalase/Bleomycin resistance protein/Dihydroxybiphenyl dioxygenase"/>
    <property type="match status" value="1"/>
</dbReference>
<dbReference type="PANTHER" id="PTHR36113:SF6">
    <property type="entry name" value="FOSFOMYCIN RESISTANCE PROTEIN FOSX"/>
    <property type="match status" value="1"/>
</dbReference>
<dbReference type="InterPro" id="IPR051332">
    <property type="entry name" value="Fosfomycin_Res_Enzymes"/>
</dbReference>
<dbReference type="Gene3D" id="3.10.180.10">
    <property type="entry name" value="2,3-Dihydroxybiphenyl 1,2-Dioxygenase, domain 1"/>
    <property type="match status" value="1"/>
</dbReference>
<dbReference type="Pfam" id="PF00903">
    <property type="entry name" value="Glyoxalase"/>
    <property type="match status" value="1"/>
</dbReference>
<dbReference type="InterPro" id="IPR029068">
    <property type="entry name" value="Glyas_Bleomycin-R_OHBP_Dase"/>
</dbReference>
<dbReference type="EMBL" id="DRPZ01000281">
    <property type="protein sequence ID" value="HGY10605.1"/>
    <property type="molecule type" value="Genomic_DNA"/>
</dbReference>
<protein>
    <recommendedName>
        <fullName evidence="2">VOC domain-containing protein</fullName>
    </recommendedName>
</protein>
<dbReference type="InterPro" id="IPR037523">
    <property type="entry name" value="VOC_core"/>
</dbReference>
<proteinExistence type="predicted"/>
<gene>
    <name evidence="3" type="ORF">ENK37_11250</name>
</gene>